<keyword evidence="3" id="KW-1185">Reference proteome</keyword>
<gene>
    <name evidence="2" type="ORF">MEUPH1_LOCUS18907</name>
</gene>
<name>A0AAV0X8P1_9HEMI</name>
<reference evidence="2 3" key="1">
    <citation type="submission" date="2023-01" db="EMBL/GenBank/DDBJ databases">
        <authorList>
            <person name="Whitehead M."/>
        </authorList>
    </citation>
    <scope>NUCLEOTIDE SEQUENCE [LARGE SCALE GENOMIC DNA]</scope>
</reference>
<evidence type="ECO:0000313" key="3">
    <source>
        <dbReference type="Proteomes" id="UP001160148"/>
    </source>
</evidence>
<keyword evidence="1" id="KW-0472">Membrane</keyword>
<comment type="caution">
    <text evidence="2">The sequence shown here is derived from an EMBL/GenBank/DDBJ whole genome shotgun (WGS) entry which is preliminary data.</text>
</comment>
<evidence type="ECO:0000256" key="1">
    <source>
        <dbReference type="SAM" id="Phobius"/>
    </source>
</evidence>
<organism evidence="2 3">
    <name type="scientific">Macrosiphum euphorbiae</name>
    <name type="common">potato aphid</name>
    <dbReference type="NCBI Taxonomy" id="13131"/>
    <lineage>
        <taxon>Eukaryota</taxon>
        <taxon>Metazoa</taxon>
        <taxon>Ecdysozoa</taxon>
        <taxon>Arthropoda</taxon>
        <taxon>Hexapoda</taxon>
        <taxon>Insecta</taxon>
        <taxon>Pterygota</taxon>
        <taxon>Neoptera</taxon>
        <taxon>Paraneoptera</taxon>
        <taxon>Hemiptera</taxon>
        <taxon>Sternorrhyncha</taxon>
        <taxon>Aphidomorpha</taxon>
        <taxon>Aphidoidea</taxon>
        <taxon>Aphididae</taxon>
        <taxon>Macrosiphini</taxon>
        <taxon>Macrosiphum</taxon>
    </lineage>
</organism>
<dbReference type="EMBL" id="CARXXK010000003">
    <property type="protein sequence ID" value="CAI6364032.1"/>
    <property type="molecule type" value="Genomic_DNA"/>
</dbReference>
<evidence type="ECO:0000313" key="2">
    <source>
        <dbReference type="EMBL" id="CAI6364032.1"/>
    </source>
</evidence>
<feature type="transmembrane region" description="Helical" evidence="1">
    <location>
        <begin position="186"/>
        <end position="207"/>
    </location>
</feature>
<protein>
    <submittedName>
        <fullName evidence="2">Uncharacterized protein</fullName>
    </submittedName>
</protein>
<accession>A0AAV0X8P1</accession>
<sequence>MITAYRGVTVTRFKITPAGSAQRAHGQAGPEDDQPAHLSVRPSAVSMATCVMGMYAVGPEYRPAGHADGRITLPRCPSSVTAITFSVSTGILAVHVPGPAAGISPMLGSAVCRLLLIWFTPVSPVWLREDEDSHHCRRTVAVCDRSSDGVPSRPPPDVDSQPPLLTVKQTARQCFSRPSFMGPQTVVLSVFFFVQQFSVTLLIRVGLKRVPLHHSFRRHLTGRVHAGVWPDQAVRSSSQPYRDMRVSA</sequence>
<keyword evidence="1" id="KW-0812">Transmembrane</keyword>
<dbReference type="Proteomes" id="UP001160148">
    <property type="component" value="Unassembled WGS sequence"/>
</dbReference>
<dbReference type="AlphaFoldDB" id="A0AAV0X8P1"/>
<proteinExistence type="predicted"/>
<keyword evidence="1" id="KW-1133">Transmembrane helix</keyword>